<sequence length="599" mass="67333">MTNGIPPPPKAKGDDDLEHGYDDNATLVNGTSQASNLTYNRQARTLDGSTIVDGQDNTKLEGNLASFDFGEGVKNELSQARVSQDAYNHNRISIDRLINTAGQMIKDLQRENNERPIYYPTDIVDGSSDPKLNSSKSRMALIRQTSVSEKKIEKAPVHEDGYTFELLRISLKIGPGSAGVSQSLDKSAMSQLLNEKFNHISRHLGSIKDRVDDTSSKVLVTGDLNSGKSAFCNALLKRNVMPEDQQPCTNVFCEIIDASYNNDKEEVHAIPIGKTYNKKDERTYEVYKLEELEDLVYESEKYSLLQVYVIDNRPAARSLLKNGVIDVKLIDAPGLNLDSYHTTQVFSRQEEIDLVVFVVNAENHFTLSGREFLSSASNDKSLMFIVVNKFDNIKNKKRCQRSIMDQINSLSPDIHENAGEFVHFVSSKDVLDKIPDGGDGPGGNDDPDNRDYSSPEFDHLEGSLRNYLLEKRSVSKLLPAKNYLIKFYSDVLELSKINLNIYEKEHSQKTNELNDINPSFEKLRNASGDISEKINKIIETTSSEVYDHAKMFISHTIDNVDEIELGIPFNGYASIQDFAYKTQTRLQQLPTLEPSVMKF</sequence>
<dbReference type="InterPro" id="IPR027417">
    <property type="entry name" value="P-loop_NTPase"/>
</dbReference>
<keyword evidence="10" id="KW-0472">Membrane</keyword>
<evidence type="ECO:0000256" key="5">
    <source>
        <dbReference type="ARBA" id="ARBA00022801"/>
    </source>
</evidence>
<evidence type="ECO:0000256" key="4">
    <source>
        <dbReference type="ARBA" id="ARBA00022787"/>
    </source>
</evidence>
<organism evidence="14 15">
    <name type="scientific">Ambrosiozyma monospora</name>
    <name type="common">Yeast</name>
    <name type="synonym">Endomycopsis monosporus</name>
    <dbReference type="NCBI Taxonomy" id="43982"/>
    <lineage>
        <taxon>Eukaryota</taxon>
        <taxon>Fungi</taxon>
        <taxon>Dikarya</taxon>
        <taxon>Ascomycota</taxon>
        <taxon>Saccharomycotina</taxon>
        <taxon>Pichiomycetes</taxon>
        <taxon>Pichiales</taxon>
        <taxon>Pichiaceae</taxon>
        <taxon>Ambrosiozyma</taxon>
    </lineage>
</organism>
<feature type="compositionally biased region" description="Basic and acidic residues" evidence="12">
    <location>
        <begin position="11"/>
        <end position="20"/>
    </location>
</feature>
<accession>A0A9W6YZG6</accession>
<reference evidence="14" key="1">
    <citation type="submission" date="2023-04" db="EMBL/GenBank/DDBJ databases">
        <title>Ambrosiozyma monospora NBRC 1965.</title>
        <authorList>
            <person name="Ichikawa N."/>
            <person name="Sato H."/>
            <person name="Tonouchi N."/>
        </authorList>
    </citation>
    <scope>NUCLEOTIDE SEQUENCE</scope>
    <source>
        <strain evidence="14">NBRC 1965</strain>
    </source>
</reference>
<evidence type="ECO:0000313" key="14">
    <source>
        <dbReference type="EMBL" id="GMG39607.1"/>
    </source>
</evidence>
<keyword evidence="2" id="KW-0812">Transmembrane</keyword>
<feature type="domain" description="Dynamin-type G" evidence="13">
    <location>
        <begin position="212"/>
        <end position="479"/>
    </location>
</feature>
<comment type="subcellular location">
    <subcellularLocation>
        <location evidence="1">Mitochondrion outer membrane</location>
        <topology evidence="1">Multi-pass membrane protein</topology>
    </subcellularLocation>
</comment>
<gene>
    <name evidence="14" type="ORF">Amon01_000547700</name>
</gene>
<dbReference type="Gene3D" id="3.40.50.300">
    <property type="entry name" value="P-loop containing nucleotide triphosphate hydrolases"/>
    <property type="match status" value="1"/>
</dbReference>
<feature type="region of interest" description="Disordered" evidence="12">
    <location>
        <begin position="433"/>
        <end position="454"/>
    </location>
</feature>
<dbReference type="GO" id="GO:0005741">
    <property type="term" value="C:mitochondrial outer membrane"/>
    <property type="evidence" value="ECO:0007669"/>
    <property type="project" value="UniProtKB-SubCell"/>
</dbReference>
<feature type="region of interest" description="Disordered" evidence="12">
    <location>
        <begin position="1"/>
        <end position="20"/>
    </location>
</feature>
<dbReference type="Pfam" id="PF00350">
    <property type="entry name" value="Dynamin_N"/>
    <property type="match status" value="1"/>
</dbReference>
<dbReference type="GO" id="GO:0005525">
    <property type="term" value="F:GTP binding"/>
    <property type="evidence" value="ECO:0007669"/>
    <property type="project" value="UniProtKB-KW"/>
</dbReference>
<evidence type="ECO:0000256" key="6">
    <source>
        <dbReference type="ARBA" id="ARBA00022989"/>
    </source>
</evidence>
<dbReference type="PANTHER" id="PTHR10465:SF0">
    <property type="entry name" value="SARCALUMENIN"/>
    <property type="match status" value="1"/>
</dbReference>
<keyword evidence="4" id="KW-1000">Mitochondrion outer membrane</keyword>
<dbReference type="FunFam" id="3.40.50.300:FF:000638">
    <property type="entry name" value="Transmembrane GTPase Fzo1, putative"/>
    <property type="match status" value="1"/>
</dbReference>
<dbReference type="AlphaFoldDB" id="A0A9W6YZG6"/>
<dbReference type="InterPro" id="IPR030381">
    <property type="entry name" value="G_DYNAMIN_dom"/>
</dbReference>
<evidence type="ECO:0000256" key="3">
    <source>
        <dbReference type="ARBA" id="ARBA00022741"/>
    </source>
</evidence>
<keyword evidence="8" id="KW-0496">Mitochondrion</keyword>
<dbReference type="OrthoDB" id="9984778at2759"/>
<keyword evidence="5" id="KW-0378">Hydrolase</keyword>
<dbReference type="EMBL" id="BSXU01003042">
    <property type="protein sequence ID" value="GMG39607.1"/>
    <property type="molecule type" value="Genomic_DNA"/>
</dbReference>
<evidence type="ECO:0000256" key="2">
    <source>
        <dbReference type="ARBA" id="ARBA00022692"/>
    </source>
</evidence>
<comment type="caution">
    <text evidence="14">The sequence shown here is derived from an EMBL/GenBank/DDBJ whole genome shotgun (WGS) entry which is preliminary data.</text>
</comment>
<dbReference type="SUPFAM" id="SSF52540">
    <property type="entry name" value="P-loop containing nucleoside triphosphate hydrolases"/>
    <property type="match status" value="1"/>
</dbReference>
<evidence type="ECO:0000256" key="10">
    <source>
        <dbReference type="ARBA" id="ARBA00023136"/>
    </source>
</evidence>
<dbReference type="Proteomes" id="UP001165063">
    <property type="component" value="Unassembled WGS sequence"/>
</dbReference>
<dbReference type="InterPro" id="IPR045063">
    <property type="entry name" value="Dynamin_N"/>
</dbReference>
<protein>
    <submittedName>
        <fullName evidence="14">Unnamed protein product</fullName>
    </submittedName>
</protein>
<evidence type="ECO:0000256" key="11">
    <source>
        <dbReference type="ARBA" id="ARBA00048548"/>
    </source>
</evidence>
<dbReference type="PROSITE" id="PS51718">
    <property type="entry name" value="G_DYNAMIN_2"/>
    <property type="match status" value="1"/>
</dbReference>
<keyword evidence="15" id="KW-1185">Reference proteome</keyword>
<keyword evidence="7" id="KW-0175">Coiled coil</keyword>
<dbReference type="GO" id="GO:0051646">
    <property type="term" value="P:mitochondrion localization"/>
    <property type="evidence" value="ECO:0007669"/>
    <property type="project" value="TreeGrafter"/>
</dbReference>
<comment type="catalytic activity">
    <reaction evidence="11">
        <text>GTP + H2O = GDP + phosphate + H(+)</text>
        <dbReference type="Rhea" id="RHEA:19669"/>
        <dbReference type="ChEBI" id="CHEBI:15377"/>
        <dbReference type="ChEBI" id="CHEBI:15378"/>
        <dbReference type="ChEBI" id="CHEBI:37565"/>
        <dbReference type="ChEBI" id="CHEBI:43474"/>
        <dbReference type="ChEBI" id="CHEBI:58189"/>
    </reaction>
</comment>
<evidence type="ECO:0000256" key="7">
    <source>
        <dbReference type="ARBA" id="ARBA00023054"/>
    </source>
</evidence>
<keyword evidence="3" id="KW-0547">Nucleotide-binding</keyword>
<dbReference type="GO" id="GO:0003924">
    <property type="term" value="F:GTPase activity"/>
    <property type="evidence" value="ECO:0007669"/>
    <property type="project" value="InterPro"/>
</dbReference>
<keyword evidence="9" id="KW-0342">GTP-binding</keyword>
<evidence type="ECO:0000256" key="9">
    <source>
        <dbReference type="ARBA" id="ARBA00023134"/>
    </source>
</evidence>
<evidence type="ECO:0000256" key="12">
    <source>
        <dbReference type="SAM" id="MobiDB-lite"/>
    </source>
</evidence>
<dbReference type="InterPro" id="IPR027094">
    <property type="entry name" value="Mitofusin_fam"/>
</dbReference>
<proteinExistence type="predicted"/>
<evidence type="ECO:0000256" key="1">
    <source>
        <dbReference type="ARBA" id="ARBA00004374"/>
    </source>
</evidence>
<keyword evidence="6" id="KW-1133">Transmembrane helix</keyword>
<evidence type="ECO:0000313" key="15">
    <source>
        <dbReference type="Proteomes" id="UP001165063"/>
    </source>
</evidence>
<dbReference type="GO" id="GO:0008053">
    <property type="term" value="P:mitochondrial fusion"/>
    <property type="evidence" value="ECO:0007669"/>
    <property type="project" value="TreeGrafter"/>
</dbReference>
<evidence type="ECO:0000256" key="8">
    <source>
        <dbReference type="ARBA" id="ARBA00023128"/>
    </source>
</evidence>
<evidence type="ECO:0000259" key="13">
    <source>
        <dbReference type="PROSITE" id="PS51718"/>
    </source>
</evidence>
<name>A0A9W6YZG6_AMBMO</name>
<feature type="compositionally biased region" description="Pro residues" evidence="12">
    <location>
        <begin position="1"/>
        <end position="10"/>
    </location>
</feature>
<dbReference type="PANTHER" id="PTHR10465">
    <property type="entry name" value="TRANSMEMBRANE GTPASE FZO1"/>
    <property type="match status" value="1"/>
</dbReference>